<accession>A0A3M6R2L3</accession>
<dbReference type="AlphaFoldDB" id="A0A3M6R2L3"/>
<sequence>MRVKIRRYAAKRWQDFCRRVPKISYQARVVGDLSRFSVRPQPLVAEASAAVVLVQLPFAAPQVPRRLIPHPVVYGQPGVMLVPSLVGGIRVDAAGWRYRPLQLSTTSEKIRVYRRLMSGDLSGFSATLARLMHERVAQRREVLRRATYDVEIAAARWVGVSGAGYGIITVPLPSLPAGGAVSPMRIAQFAEPTTGTSDITHMVTPCGFFLWPLKGLKGHFSGPFLLMRNPYRSLAPLGLTVALLVSGCQAAANRPLKGEDAAAPPIDAPAQSLSTHAMAESFYEVLVAEMLGQQGDFASSYELLMRAATTREQDDLFQRAGQAALHMGDGERALRAAKVWQDTLPQSREANKVALQLLIAMNRIPQTQWHLKQELRLTPDEEMAENLYAIPLIYQRTPNKEIAFTVVQAALHAQLQPDSPWRGDALAVLGRLRLHAGDVEAAFDYLQQAHAANAQSGGMGLFALELFNAGEARAEPLLRAYADEPAAAAPFLLAYARWQIGRGQEAQALQTLVRLTDKKPDLPEAWLAKAALQAGQRDYAGARTSLNVLGGLLDNLSNAQARQRGLDEAAVLRAQMADLEGEYAQADRWIAQIEDAETAMRAQVQRARILAEAGRLAHARHILQSVPAENAQQQRLKVLAEVQLLRDAQQFEQAYVLLGNLLKSHPKDGDLAYEHALLAERAGHIKEMEKSLRALLARQPDHVHALNALGYSLADRGVRLSEARTLIAKALELEPESAHIIDSMGWLEYRLGHLPQALELLQKAYRIEADPEIAAHLGEVLWRLEQHDEARRVWRQGLARDAKNTVLRATIERLDGPGSALLPTAPQNKVAP</sequence>
<name>A0A3M6R2L3_9BURK</name>
<proteinExistence type="predicted"/>
<protein>
    <recommendedName>
        <fullName evidence="3">Tetratricopeptide repeat protein</fullName>
    </recommendedName>
</protein>
<dbReference type="Proteomes" id="UP000281171">
    <property type="component" value="Unassembled WGS sequence"/>
</dbReference>
<dbReference type="InterPro" id="IPR019734">
    <property type="entry name" value="TPR_rpt"/>
</dbReference>
<gene>
    <name evidence="1" type="ORF">EBQ24_07310</name>
</gene>
<evidence type="ECO:0008006" key="3">
    <source>
        <dbReference type="Google" id="ProtNLM"/>
    </source>
</evidence>
<dbReference type="SMART" id="SM00028">
    <property type="entry name" value="TPR"/>
    <property type="match status" value="3"/>
</dbReference>
<dbReference type="SUPFAM" id="SSF48452">
    <property type="entry name" value="TPR-like"/>
    <property type="match status" value="3"/>
</dbReference>
<evidence type="ECO:0000313" key="1">
    <source>
        <dbReference type="EMBL" id="RMX09139.1"/>
    </source>
</evidence>
<reference evidence="1 2" key="1">
    <citation type="submission" date="2018-10" db="EMBL/GenBank/DDBJ databases">
        <title>Comamonadaceae CDC group NO-1 genome sequencing and assembly.</title>
        <authorList>
            <person name="Bernier A.-M."/>
            <person name="Bernard K."/>
        </authorList>
    </citation>
    <scope>NUCLEOTIDE SEQUENCE [LARGE SCALE GENOMIC DNA]</scope>
    <source>
        <strain evidence="1 2">NML180581</strain>
    </source>
</reference>
<dbReference type="InterPro" id="IPR011990">
    <property type="entry name" value="TPR-like_helical_dom_sf"/>
</dbReference>
<dbReference type="EMBL" id="RDQK01000016">
    <property type="protein sequence ID" value="RMX09139.1"/>
    <property type="molecule type" value="Genomic_DNA"/>
</dbReference>
<organism evidence="1 2">
    <name type="scientific">Allofranklinella schreckenbergeri</name>
    <dbReference type="NCBI Taxonomy" id="1076744"/>
    <lineage>
        <taxon>Bacteria</taxon>
        <taxon>Pseudomonadati</taxon>
        <taxon>Pseudomonadota</taxon>
        <taxon>Betaproteobacteria</taxon>
        <taxon>Burkholderiales</taxon>
        <taxon>Comamonadaceae</taxon>
        <taxon>Allofranklinella</taxon>
    </lineage>
</organism>
<dbReference type="Gene3D" id="1.25.40.10">
    <property type="entry name" value="Tetratricopeptide repeat domain"/>
    <property type="match status" value="2"/>
</dbReference>
<evidence type="ECO:0000313" key="2">
    <source>
        <dbReference type="Proteomes" id="UP000281171"/>
    </source>
</evidence>
<comment type="caution">
    <text evidence="1">The sequence shown here is derived from an EMBL/GenBank/DDBJ whole genome shotgun (WGS) entry which is preliminary data.</text>
</comment>